<keyword evidence="2" id="KW-0732">Signal</keyword>
<feature type="chain" id="PRO_5042178566" description="Reelin domain-containing protein" evidence="2">
    <location>
        <begin position="28"/>
        <end position="376"/>
    </location>
</feature>
<proteinExistence type="predicted"/>
<comment type="caution">
    <text evidence="3">The sequence shown here is derived from an EMBL/GenBank/DDBJ whole genome shotgun (WGS) entry which is preliminary data.</text>
</comment>
<evidence type="ECO:0000313" key="3">
    <source>
        <dbReference type="EMBL" id="KAJ3056479.1"/>
    </source>
</evidence>
<dbReference type="AlphaFoldDB" id="A0AAD5SKK7"/>
<feature type="signal peptide" evidence="2">
    <location>
        <begin position="1"/>
        <end position="27"/>
    </location>
</feature>
<evidence type="ECO:0000313" key="4">
    <source>
        <dbReference type="Proteomes" id="UP001212841"/>
    </source>
</evidence>
<evidence type="ECO:0000256" key="2">
    <source>
        <dbReference type="SAM" id="SignalP"/>
    </source>
</evidence>
<organism evidence="3 4">
    <name type="scientific">Rhizophlyctis rosea</name>
    <dbReference type="NCBI Taxonomy" id="64517"/>
    <lineage>
        <taxon>Eukaryota</taxon>
        <taxon>Fungi</taxon>
        <taxon>Fungi incertae sedis</taxon>
        <taxon>Chytridiomycota</taxon>
        <taxon>Chytridiomycota incertae sedis</taxon>
        <taxon>Chytridiomycetes</taxon>
        <taxon>Rhizophlyctidales</taxon>
        <taxon>Rhizophlyctidaceae</taxon>
        <taxon>Rhizophlyctis</taxon>
    </lineage>
</organism>
<evidence type="ECO:0000256" key="1">
    <source>
        <dbReference type="SAM" id="MobiDB-lite"/>
    </source>
</evidence>
<dbReference type="Proteomes" id="UP001212841">
    <property type="component" value="Unassembled WGS sequence"/>
</dbReference>
<keyword evidence="4" id="KW-1185">Reference proteome</keyword>
<dbReference type="EMBL" id="JADGJD010000032">
    <property type="protein sequence ID" value="KAJ3056479.1"/>
    <property type="molecule type" value="Genomic_DNA"/>
</dbReference>
<evidence type="ECO:0008006" key="5">
    <source>
        <dbReference type="Google" id="ProtNLM"/>
    </source>
</evidence>
<reference evidence="3" key="1">
    <citation type="submission" date="2020-05" db="EMBL/GenBank/DDBJ databases">
        <title>Phylogenomic resolution of chytrid fungi.</title>
        <authorList>
            <person name="Stajich J.E."/>
            <person name="Amses K."/>
            <person name="Simmons R."/>
            <person name="Seto K."/>
            <person name="Myers J."/>
            <person name="Bonds A."/>
            <person name="Quandt C.A."/>
            <person name="Barry K."/>
            <person name="Liu P."/>
            <person name="Grigoriev I."/>
            <person name="Longcore J.E."/>
            <person name="James T.Y."/>
        </authorList>
    </citation>
    <scope>NUCLEOTIDE SEQUENCE</scope>
    <source>
        <strain evidence="3">JEL0318</strain>
    </source>
</reference>
<feature type="region of interest" description="Disordered" evidence="1">
    <location>
        <begin position="313"/>
        <end position="337"/>
    </location>
</feature>
<protein>
    <recommendedName>
        <fullName evidence="5">Reelin domain-containing protein</fullName>
    </recommendedName>
</protein>
<accession>A0AAD5SKK7</accession>
<name>A0AAD5SKK7_9FUNG</name>
<sequence>MRFNNASPGTAFLLGVLVLCAALAVQGRPNGAPRCSINADAIAGGHGSPSADGTGYQVSTSVSPSDSNVIIIVIHNTAGLSTLGGVLLYVSKSADLSGTEAHLGQFSKIDNANFKYQTDICKQLKVPGDDWSTVTHSNPTPKDLNTVSFEWKGLPGDEVKPGEKAFVHCAVATGPNPWQVTKPFEITIPGGNGGMMTTVTTTETMTATATMTMTDNLAACACPTIAPVQTRILKCKPKSKWGNDSGNMHTNNWMAAAPMTQEAWASAAPATEPWPPAPAAPTTAEQLLGYNWGSAATTTSCTDTTVAADASSSWSKSDSAAQPAEAPMNPPAAWQNSQWSAAAVTATTTVQVAAPSAEAAPTAAAGQGWGAGSAVY</sequence>
<gene>
    <name evidence="3" type="ORF">HK097_006798</name>
</gene>